<sequence>MYKVALVLSTIPSYNVYRAALEEAFRSGAYDHFLICSGFFHERINKRGAFYASDAFANAVLPAGSTVTVVGAYDPAATEFDDFVNKVDAGLNAAGGPVAVTKRRSLRQYANHWHAKIFIAREGQTHRFAVVGSSNLTRSAFNLTASNNEADVLLWDDSHTPTRQIVNAALGRPPDGQNDNASNPSVIVSNYDPDDQRNSGQGSLDFRLQGLWNDVIAATTDDA</sequence>
<keyword evidence="3" id="KW-1185">Reference proteome</keyword>
<dbReference type="Gene3D" id="3.30.870.10">
    <property type="entry name" value="Endonuclease Chain A"/>
    <property type="match status" value="1"/>
</dbReference>
<feature type="compositionally biased region" description="Polar residues" evidence="1">
    <location>
        <begin position="177"/>
        <end position="188"/>
    </location>
</feature>
<dbReference type="Proteomes" id="UP000270626">
    <property type="component" value="Unassembled WGS sequence"/>
</dbReference>
<dbReference type="CDD" id="cd09117">
    <property type="entry name" value="PLDc_Bfil_DEXD_like"/>
    <property type="match status" value="1"/>
</dbReference>
<evidence type="ECO:0000256" key="1">
    <source>
        <dbReference type="SAM" id="MobiDB-lite"/>
    </source>
</evidence>
<evidence type="ECO:0000313" key="2">
    <source>
        <dbReference type="EMBL" id="RKT60771.1"/>
    </source>
</evidence>
<dbReference type="RefSeq" id="WP_121457274.1">
    <property type="nucleotide sequence ID" value="NZ_RBXP01000011.1"/>
</dbReference>
<dbReference type="SUPFAM" id="SSF56024">
    <property type="entry name" value="Phospholipase D/nuclease"/>
    <property type="match status" value="1"/>
</dbReference>
<name>A0A495WGE8_9RHOO</name>
<dbReference type="OrthoDB" id="9182315at2"/>
<gene>
    <name evidence="2" type="ORF">DFR40_0917</name>
</gene>
<evidence type="ECO:0008006" key="4">
    <source>
        <dbReference type="Google" id="ProtNLM"/>
    </source>
</evidence>
<reference evidence="2 3" key="1">
    <citation type="submission" date="2018-10" db="EMBL/GenBank/DDBJ databases">
        <title>Genomic Encyclopedia of Type Strains, Phase IV (KMG-IV): sequencing the most valuable type-strain genomes for metagenomic binning, comparative biology and taxonomic classification.</title>
        <authorList>
            <person name="Goeker M."/>
        </authorList>
    </citation>
    <scope>NUCLEOTIDE SEQUENCE [LARGE SCALE GENOMIC DNA]</scope>
    <source>
        <strain evidence="2 3">DSM 23841</strain>
    </source>
</reference>
<dbReference type="EMBL" id="RBXP01000011">
    <property type="protein sequence ID" value="RKT60771.1"/>
    <property type="molecule type" value="Genomic_DNA"/>
</dbReference>
<protein>
    <recommendedName>
        <fullName evidence="4">Phospholipase D-like protein</fullName>
    </recommendedName>
</protein>
<feature type="region of interest" description="Disordered" evidence="1">
    <location>
        <begin position="169"/>
        <end position="203"/>
    </location>
</feature>
<accession>A0A495WGE8</accession>
<proteinExistence type="predicted"/>
<comment type="caution">
    <text evidence="2">The sequence shown here is derived from an EMBL/GenBank/DDBJ whole genome shotgun (WGS) entry which is preliminary data.</text>
</comment>
<dbReference type="AlphaFoldDB" id="A0A495WGE8"/>
<evidence type="ECO:0000313" key="3">
    <source>
        <dbReference type="Proteomes" id="UP000270626"/>
    </source>
</evidence>
<organism evidence="2 3">
    <name type="scientific">Azonexus fungiphilus</name>
    <dbReference type="NCBI Taxonomy" id="146940"/>
    <lineage>
        <taxon>Bacteria</taxon>
        <taxon>Pseudomonadati</taxon>
        <taxon>Pseudomonadota</taxon>
        <taxon>Betaproteobacteria</taxon>
        <taxon>Rhodocyclales</taxon>
        <taxon>Azonexaceae</taxon>
        <taxon>Azonexus</taxon>
    </lineage>
</organism>